<dbReference type="PANTHER" id="PTHR43519">
    <property type="entry name" value="ATP-DEPENDENT RNA HELICASE HRPB"/>
    <property type="match status" value="1"/>
</dbReference>
<feature type="domain" description="Helicase C-terminal" evidence="7">
    <location>
        <begin position="210"/>
        <end position="376"/>
    </location>
</feature>
<dbReference type="InterPro" id="IPR027417">
    <property type="entry name" value="P-loop_NTPase"/>
</dbReference>
<dbReference type="GO" id="GO:0016787">
    <property type="term" value="F:hydrolase activity"/>
    <property type="evidence" value="ECO:0007669"/>
    <property type="project" value="UniProtKB-KW"/>
</dbReference>
<dbReference type="InterPro" id="IPR001650">
    <property type="entry name" value="Helicase_C-like"/>
</dbReference>
<feature type="domain" description="Helicase ATP-binding" evidence="6">
    <location>
        <begin position="17"/>
        <end position="179"/>
    </location>
</feature>
<dbReference type="InterPro" id="IPR014001">
    <property type="entry name" value="Helicase_ATP-bd"/>
</dbReference>
<dbReference type="AlphaFoldDB" id="A0A7X5LNA2"/>
<dbReference type="NCBIfam" id="TIGR01970">
    <property type="entry name" value="DEAH_box_HrpB"/>
    <property type="match status" value="1"/>
</dbReference>
<dbReference type="Pfam" id="PF00271">
    <property type="entry name" value="Helicase_C"/>
    <property type="match status" value="1"/>
</dbReference>
<keyword evidence="2" id="KW-0378">Hydrolase</keyword>
<keyword evidence="1" id="KW-0547">Nucleotide-binding</keyword>
<organism evidence="8 9">
    <name type="scientific">Alteromonas profundi</name>
    <dbReference type="NCBI Taxonomy" id="2696062"/>
    <lineage>
        <taxon>Bacteria</taxon>
        <taxon>Pseudomonadati</taxon>
        <taxon>Pseudomonadota</taxon>
        <taxon>Gammaproteobacteria</taxon>
        <taxon>Alteromonadales</taxon>
        <taxon>Alteromonadaceae</taxon>
        <taxon>Alteromonas/Salinimonas group</taxon>
        <taxon>Alteromonas</taxon>
    </lineage>
</organism>
<dbReference type="CDD" id="cd18791">
    <property type="entry name" value="SF2_C_RHA"/>
    <property type="match status" value="1"/>
</dbReference>
<dbReference type="InterPro" id="IPR011545">
    <property type="entry name" value="DEAD/DEAH_box_helicase_dom"/>
</dbReference>
<dbReference type="InterPro" id="IPR049614">
    <property type="entry name" value="HrpB_DEXH"/>
</dbReference>
<comment type="caution">
    <text evidence="8">The sequence shown here is derived from an EMBL/GenBank/DDBJ whole genome shotgun (WGS) entry which is preliminary data.</text>
</comment>
<keyword evidence="3 8" id="KW-0347">Helicase</keyword>
<evidence type="ECO:0000313" key="8">
    <source>
        <dbReference type="EMBL" id="NDV92074.1"/>
    </source>
</evidence>
<dbReference type="EMBL" id="JAAAWN010000017">
    <property type="protein sequence ID" value="NDV92074.1"/>
    <property type="molecule type" value="Genomic_DNA"/>
</dbReference>
<sequence length="853" mass="93248">MLQVLSHLPAFSLVEPLRHAIDSQNLIIGAPPGAGKSTVLPLSLLHGNRKGKILLMQPRRVVVRNLAQYMAGVLGERVGETVGYRIRGESKVSASTRLEIITEGILSRMIQSDPELAGVAVIIFDEFHERSIHSDFGLALALEVQAGLRDDLRLMIMSATLETAPIASLLAQHSPVPTTQLASEGRSFPVTVNYTKDVLAHEVIPHCVEVIMNAVAKHQGDILVFLSGAGAIHAVASRLSGHQQQNDYIIHTLYGAMGKQAQQAAIAPDPEGQRKVILATNIAETSLTIEGVKVVIDSLWENSAEFHPSSGLTQLTQTRISKASAIQRTGRAGRVSEGVCYRLSAKESFERFAEHSAPQILREDVAPLLLETLNWGTHFSNLAMLTQPSKAQSAIATKALEEIGAVNKKGDFTAYGRSLAQIPCHPQLAHLLLFAKQNISAVAQLSDTQKRAIKTAAPFIVALAQAQLQSERVLISDALLHLTPAQRNDITKQAKRYAQFVGLSEQALDLSALDDEALGLCIAIAFPRQVAFKTSASYKLAGGKGANLDLANPPQWIAVLHGQHIGNSVKIRLAQPIAEAHLKALYPNQFTSSPKVQFNKESQVMEARKVTSFYAIELASSPLSKSERADDPQFYLQETASAWLGYLDALPLKQWPLSPANWRWWYRVKLAGQLNLPQPQAYDTPDPWPTSLSELLAQAREQLAQSLGTCKNLQSLHGLGWSKILTSALSWPQQDALSQSLPDSVVIPTGRKASLDYRENGDVVLSVKMQELYGLSSPYVVADGKVKITYELLSPAGRPLQTTKDIVGFWQGSYKELQKEMKGRYPKHFWPDDPANATPTTKTKKAMDRHAAK</sequence>
<keyword evidence="4" id="KW-0067">ATP-binding</keyword>
<proteinExistence type="predicted"/>
<dbReference type="Proteomes" id="UP000470213">
    <property type="component" value="Unassembled WGS sequence"/>
</dbReference>
<dbReference type="GO" id="GO:0003676">
    <property type="term" value="F:nucleic acid binding"/>
    <property type="evidence" value="ECO:0007669"/>
    <property type="project" value="InterPro"/>
</dbReference>
<dbReference type="Pfam" id="PF00270">
    <property type="entry name" value="DEAD"/>
    <property type="match status" value="1"/>
</dbReference>
<dbReference type="GO" id="GO:0004386">
    <property type="term" value="F:helicase activity"/>
    <property type="evidence" value="ECO:0007669"/>
    <property type="project" value="UniProtKB-KW"/>
</dbReference>
<dbReference type="Gene3D" id="3.40.50.300">
    <property type="entry name" value="P-loop containing nucleotide triphosphate hydrolases"/>
    <property type="match status" value="2"/>
</dbReference>
<evidence type="ECO:0000256" key="5">
    <source>
        <dbReference type="SAM" id="MobiDB-lite"/>
    </source>
</evidence>
<dbReference type="PROSITE" id="PS51194">
    <property type="entry name" value="HELICASE_CTER"/>
    <property type="match status" value="1"/>
</dbReference>
<dbReference type="Pfam" id="PF08482">
    <property type="entry name" value="HrpB_C"/>
    <property type="match status" value="1"/>
</dbReference>
<evidence type="ECO:0000313" key="9">
    <source>
        <dbReference type="Proteomes" id="UP000470213"/>
    </source>
</evidence>
<accession>A0A7X5LNA2</accession>
<dbReference type="InterPro" id="IPR007502">
    <property type="entry name" value="Helicase-assoc_dom"/>
</dbReference>
<evidence type="ECO:0000256" key="3">
    <source>
        <dbReference type="ARBA" id="ARBA00022806"/>
    </source>
</evidence>
<protein>
    <submittedName>
        <fullName evidence="8">ATP-dependent helicase HrpB</fullName>
    </submittedName>
</protein>
<evidence type="ECO:0000256" key="4">
    <source>
        <dbReference type="ARBA" id="ARBA00022840"/>
    </source>
</evidence>
<dbReference type="SMART" id="SM00847">
    <property type="entry name" value="HA2"/>
    <property type="match status" value="1"/>
</dbReference>
<dbReference type="SMART" id="SM00490">
    <property type="entry name" value="HELICc"/>
    <property type="match status" value="1"/>
</dbReference>
<keyword evidence="9" id="KW-1185">Reference proteome</keyword>
<evidence type="ECO:0000259" key="7">
    <source>
        <dbReference type="PROSITE" id="PS51194"/>
    </source>
</evidence>
<dbReference type="SMART" id="SM00487">
    <property type="entry name" value="DEXDc"/>
    <property type="match status" value="1"/>
</dbReference>
<reference evidence="8 9" key="1">
    <citation type="submission" date="2020-01" db="EMBL/GenBank/DDBJ databases">
        <authorList>
            <person name="Chen J."/>
            <person name="Zhu S."/>
            <person name="Yang J."/>
        </authorList>
    </citation>
    <scope>NUCLEOTIDE SEQUENCE [LARGE SCALE GENOMIC DNA]</scope>
    <source>
        <strain evidence="8 9">345S023</strain>
    </source>
</reference>
<gene>
    <name evidence="8" type="primary">hrpB</name>
    <name evidence="8" type="ORF">GTH32_12915</name>
</gene>
<dbReference type="CDD" id="cd17990">
    <property type="entry name" value="DEXHc_HrpB"/>
    <property type="match status" value="1"/>
</dbReference>
<feature type="compositionally biased region" description="Low complexity" evidence="5">
    <location>
        <begin position="832"/>
        <end position="841"/>
    </location>
</feature>
<dbReference type="GO" id="GO:0005524">
    <property type="term" value="F:ATP binding"/>
    <property type="evidence" value="ECO:0007669"/>
    <property type="project" value="UniProtKB-KW"/>
</dbReference>
<dbReference type="PANTHER" id="PTHR43519:SF1">
    <property type="entry name" value="ATP-DEPENDENT RNA HELICASE HRPB"/>
    <property type="match status" value="1"/>
</dbReference>
<evidence type="ECO:0000259" key="6">
    <source>
        <dbReference type="PROSITE" id="PS51192"/>
    </source>
</evidence>
<dbReference type="PROSITE" id="PS51192">
    <property type="entry name" value="HELICASE_ATP_BIND_1"/>
    <property type="match status" value="1"/>
</dbReference>
<evidence type="ECO:0000256" key="2">
    <source>
        <dbReference type="ARBA" id="ARBA00022801"/>
    </source>
</evidence>
<name>A0A7X5LNA2_9ALTE</name>
<dbReference type="Gene3D" id="1.20.120.1080">
    <property type="match status" value="1"/>
</dbReference>
<dbReference type="RefSeq" id="WP_163086280.1">
    <property type="nucleotide sequence ID" value="NZ_JAAAWN010000017.1"/>
</dbReference>
<feature type="region of interest" description="Disordered" evidence="5">
    <location>
        <begin position="825"/>
        <end position="853"/>
    </location>
</feature>
<dbReference type="InterPro" id="IPR010225">
    <property type="entry name" value="HrpB"/>
</dbReference>
<dbReference type="InterPro" id="IPR013689">
    <property type="entry name" value="RNA_helicase_ATP-dep_HrpB_C"/>
</dbReference>
<dbReference type="PIRSF" id="PIRSF005496">
    <property type="entry name" value="ATP_hel_hrpB"/>
    <property type="match status" value="1"/>
</dbReference>
<evidence type="ECO:0000256" key="1">
    <source>
        <dbReference type="ARBA" id="ARBA00022741"/>
    </source>
</evidence>
<dbReference type="SUPFAM" id="SSF52540">
    <property type="entry name" value="P-loop containing nucleoside triphosphate hydrolases"/>
    <property type="match status" value="1"/>
</dbReference>